<evidence type="ECO:0000313" key="3">
    <source>
        <dbReference type="WBParaSite" id="BTMF_0000519101-mRNA-1"/>
    </source>
</evidence>
<name>A0A0R3QFP5_9BILA</name>
<sequence length="75" mass="8589">MFCFPQLIQCFHPYFPPNLKAITSDLSRIKLVIWLISCWVIFRSSSFHSIVLSEESESLGLLNINEQSLPCEAPC</sequence>
<dbReference type="Proteomes" id="UP000280834">
    <property type="component" value="Unassembled WGS sequence"/>
</dbReference>
<dbReference type="WBParaSite" id="BTMF_0000519101-mRNA-1">
    <property type="protein sequence ID" value="BTMF_0000519101-mRNA-1"/>
    <property type="gene ID" value="BTMF_0000519101"/>
</dbReference>
<dbReference type="EMBL" id="UZAG01004446">
    <property type="protein sequence ID" value="VDO16839.1"/>
    <property type="molecule type" value="Genomic_DNA"/>
</dbReference>
<accession>A0A0R3QFP5</accession>
<protein>
    <submittedName>
        <fullName evidence="3">Ovule protein</fullName>
    </submittedName>
</protein>
<organism evidence="3">
    <name type="scientific">Brugia timori</name>
    <dbReference type="NCBI Taxonomy" id="42155"/>
    <lineage>
        <taxon>Eukaryota</taxon>
        <taxon>Metazoa</taxon>
        <taxon>Ecdysozoa</taxon>
        <taxon>Nematoda</taxon>
        <taxon>Chromadorea</taxon>
        <taxon>Rhabditida</taxon>
        <taxon>Spirurina</taxon>
        <taxon>Spiruromorpha</taxon>
        <taxon>Filarioidea</taxon>
        <taxon>Onchocercidae</taxon>
        <taxon>Brugia</taxon>
    </lineage>
</organism>
<dbReference type="AlphaFoldDB" id="A0A0R3QFP5"/>
<reference evidence="1 2" key="2">
    <citation type="submission" date="2018-11" db="EMBL/GenBank/DDBJ databases">
        <authorList>
            <consortium name="Pathogen Informatics"/>
        </authorList>
    </citation>
    <scope>NUCLEOTIDE SEQUENCE [LARGE SCALE GENOMIC DNA]</scope>
</reference>
<proteinExistence type="predicted"/>
<evidence type="ECO:0000313" key="1">
    <source>
        <dbReference type="EMBL" id="VDO16839.1"/>
    </source>
</evidence>
<evidence type="ECO:0000313" key="2">
    <source>
        <dbReference type="Proteomes" id="UP000280834"/>
    </source>
</evidence>
<keyword evidence="2" id="KW-1185">Reference proteome</keyword>
<reference evidence="3" key="1">
    <citation type="submission" date="2017-02" db="UniProtKB">
        <authorList>
            <consortium name="WormBaseParasite"/>
        </authorList>
    </citation>
    <scope>IDENTIFICATION</scope>
</reference>
<gene>
    <name evidence="1" type="ORF">BTMF_LOCUS4477</name>
</gene>